<evidence type="ECO:0008006" key="4">
    <source>
        <dbReference type="Google" id="ProtNLM"/>
    </source>
</evidence>
<evidence type="ECO:0000313" key="3">
    <source>
        <dbReference type="Proteomes" id="UP000235672"/>
    </source>
</evidence>
<feature type="signal peptide" evidence="1">
    <location>
        <begin position="1"/>
        <end position="19"/>
    </location>
</feature>
<evidence type="ECO:0000313" key="2">
    <source>
        <dbReference type="EMBL" id="PMD20261.1"/>
    </source>
</evidence>
<organism evidence="2 3">
    <name type="scientific">Hyaloscypha hepaticicola</name>
    <dbReference type="NCBI Taxonomy" id="2082293"/>
    <lineage>
        <taxon>Eukaryota</taxon>
        <taxon>Fungi</taxon>
        <taxon>Dikarya</taxon>
        <taxon>Ascomycota</taxon>
        <taxon>Pezizomycotina</taxon>
        <taxon>Leotiomycetes</taxon>
        <taxon>Helotiales</taxon>
        <taxon>Hyaloscyphaceae</taxon>
        <taxon>Hyaloscypha</taxon>
    </lineage>
</organism>
<reference evidence="2 3" key="1">
    <citation type="submission" date="2016-05" db="EMBL/GenBank/DDBJ databases">
        <title>A degradative enzymes factory behind the ericoid mycorrhizal symbiosis.</title>
        <authorList>
            <consortium name="DOE Joint Genome Institute"/>
            <person name="Martino E."/>
            <person name="Morin E."/>
            <person name="Grelet G."/>
            <person name="Kuo A."/>
            <person name="Kohler A."/>
            <person name="Daghino S."/>
            <person name="Barry K."/>
            <person name="Choi C."/>
            <person name="Cichocki N."/>
            <person name="Clum A."/>
            <person name="Copeland A."/>
            <person name="Hainaut M."/>
            <person name="Haridas S."/>
            <person name="Labutti K."/>
            <person name="Lindquist E."/>
            <person name="Lipzen A."/>
            <person name="Khouja H.-R."/>
            <person name="Murat C."/>
            <person name="Ohm R."/>
            <person name="Olson A."/>
            <person name="Spatafora J."/>
            <person name="Veneault-Fourrey C."/>
            <person name="Henrissat B."/>
            <person name="Grigoriev I."/>
            <person name="Martin F."/>
            <person name="Perotto S."/>
        </authorList>
    </citation>
    <scope>NUCLEOTIDE SEQUENCE [LARGE SCALE GENOMIC DNA]</scope>
    <source>
        <strain evidence="2 3">UAMH 7357</strain>
    </source>
</reference>
<dbReference type="Proteomes" id="UP000235672">
    <property type="component" value="Unassembled WGS sequence"/>
</dbReference>
<dbReference type="AlphaFoldDB" id="A0A2J6Q1V9"/>
<proteinExistence type="predicted"/>
<feature type="chain" id="PRO_5014334699" description="AA1-like domain-containing protein" evidence="1">
    <location>
        <begin position="20"/>
        <end position="178"/>
    </location>
</feature>
<gene>
    <name evidence="2" type="ORF">NA56DRAFT_749722</name>
</gene>
<keyword evidence="1" id="KW-0732">Signal</keyword>
<dbReference type="EMBL" id="KZ613485">
    <property type="protein sequence ID" value="PMD20261.1"/>
    <property type="molecule type" value="Genomic_DNA"/>
</dbReference>
<accession>A0A2J6Q1V9</accession>
<evidence type="ECO:0000256" key="1">
    <source>
        <dbReference type="SAM" id="SignalP"/>
    </source>
</evidence>
<sequence length="178" mass="19446">MHFFKASSLLLSFVMLSSAFPKAPEVHVAQNTDIASRVNFTAFQIFNMTLLSTALPNISTHTLSFNFTDPNSNGTNTICNASWITAPNGTNTAPMSYVPCKPTNITTELFLWQFSSITGLTSFALRLAHQFSDPVHYPPPYSEIEYFSDVNVTLQCADAAGTCCKLPVLIAPIDNLAN</sequence>
<protein>
    <recommendedName>
        <fullName evidence="4">AA1-like domain-containing protein</fullName>
    </recommendedName>
</protein>
<dbReference type="OrthoDB" id="5395704at2759"/>
<keyword evidence="3" id="KW-1185">Reference proteome</keyword>
<name>A0A2J6Q1V9_9HELO</name>